<evidence type="ECO:0000259" key="3">
    <source>
        <dbReference type="Pfam" id="PF13240"/>
    </source>
</evidence>
<feature type="transmembrane region" description="Helical" evidence="2">
    <location>
        <begin position="137"/>
        <end position="158"/>
    </location>
</feature>
<dbReference type="RefSeq" id="WP_156704128.1">
    <property type="nucleotide sequence ID" value="NZ_CACRUX010000013.1"/>
</dbReference>
<feature type="domain" description="Zinc-ribbon" evidence="3">
    <location>
        <begin position="2"/>
        <end position="23"/>
    </location>
</feature>
<dbReference type="GO" id="GO:0005886">
    <property type="term" value="C:plasma membrane"/>
    <property type="evidence" value="ECO:0007669"/>
    <property type="project" value="TreeGrafter"/>
</dbReference>
<dbReference type="InterPro" id="IPR008523">
    <property type="entry name" value="DUF805"/>
</dbReference>
<dbReference type="PANTHER" id="PTHR34980:SF2">
    <property type="entry name" value="INNER MEMBRANE PROTEIN YHAH-RELATED"/>
    <property type="match status" value="1"/>
</dbReference>
<organism evidence="4">
    <name type="scientific">Veillonella ratti</name>
    <dbReference type="NCBI Taxonomy" id="103892"/>
    <lineage>
        <taxon>Bacteria</taxon>
        <taxon>Bacillati</taxon>
        <taxon>Bacillota</taxon>
        <taxon>Negativicutes</taxon>
        <taxon>Veillonellales</taxon>
        <taxon>Veillonellaceae</taxon>
        <taxon>Veillonella</taxon>
    </lineage>
</organism>
<proteinExistence type="predicted"/>
<dbReference type="InterPro" id="IPR026870">
    <property type="entry name" value="Zinc_ribbon_dom"/>
</dbReference>
<accession>A0A6N2ZD61</accession>
<reference evidence="4" key="1">
    <citation type="submission" date="2019-11" db="EMBL/GenBank/DDBJ databases">
        <authorList>
            <person name="Feng L."/>
        </authorList>
    </citation>
    <scope>NUCLEOTIDE SEQUENCE</scope>
    <source>
        <strain evidence="4">VrattiLFYP33</strain>
    </source>
</reference>
<keyword evidence="2" id="KW-1133">Transmembrane helix</keyword>
<protein>
    <submittedName>
        <fullName evidence="4">Inner membrane protein YhaH</fullName>
    </submittedName>
</protein>
<evidence type="ECO:0000313" key="4">
    <source>
        <dbReference type="EMBL" id="VYT77264.1"/>
    </source>
</evidence>
<dbReference type="AlphaFoldDB" id="A0A6N2ZD61"/>
<feature type="compositionally biased region" description="Basic and acidic residues" evidence="1">
    <location>
        <begin position="37"/>
        <end position="51"/>
    </location>
</feature>
<gene>
    <name evidence="4" type="primary">yhaH_3</name>
    <name evidence="4" type="ORF">VRLFYP33_00494</name>
</gene>
<dbReference type="Pfam" id="PF05656">
    <property type="entry name" value="DUF805"/>
    <property type="match status" value="1"/>
</dbReference>
<feature type="transmembrane region" description="Helical" evidence="2">
    <location>
        <begin position="164"/>
        <end position="182"/>
    </location>
</feature>
<feature type="region of interest" description="Disordered" evidence="1">
    <location>
        <begin position="29"/>
        <end position="96"/>
    </location>
</feature>
<dbReference type="Pfam" id="PF13240">
    <property type="entry name" value="Zn_Ribbon_1"/>
    <property type="match status" value="1"/>
</dbReference>
<dbReference type="EMBL" id="CACRUX010000013">
    <property type="protein sequence ID" value="VYT77264.1"/>
    <property type="molecule type" value="Genomic_DNA"/>
</dbReference>
<keyword evidence="2" id="KW-0812">Transmembrane</keyword>
<sequence>MYCTKCGAKLGEGSRFCSKCGTAVGEIAMPDVSEPAQPKKEQQGEQFKKDSQFSQPVYVEEPVADDSSDGNQPKEVGVNNQVPAAKPQSSNTHYANWENGEGYPPNWVGSLSLIDNYIMCLKDKYADFKGRATRGEFWRFVLAQWVVGSLLTLIFSVISEFGSIISSVIGLAFIIPSIAVQVRRLHDIGRTGWWYLIVFVPFGVIVLLIFSIQQSQPETNQYGPLPDYSNYEKSEFSSRYFGKI</sequence>
<feature type="transmembrane region" description="Helical" evidence="2">
    <location>
        <begin position="194"/>
        <end position="212"/>
    </location>
</feature>
<feature type="compositionally biased region" description="Polar residues" evidence="1">
    <location>
        <begin position="78"/>
        <end position="94"/>
    </location>
</feature>
<evidence type="ECO:0000256" key="1">
    <source>
        <dbReference type="SAM" id="MobiDB-lite"/>
    </source>
</evidence>
<name>A0A6N2ZD61_9FIRM</name>
<dbReference type="PANTHER" id="PTHR34980">
    <property type="entry name" value="INNER MEMBRANE PROTEIN-RELATED-RELATED"/>
    <property type="match status" value="1"/>
</dbReference>
<evidence type="ECO:0000256" key="2">
    <source>
        <dbReference type="SAM" id="Phobius"/>
    </source>
</evidence>
<keyword evidence="2" id="KW-0472">Membrane</keyword>